<feature type="domain" description="Major facilitator superfamily (MFS) profile" evidence="8">
    <location>
        <begin position="7"/>
        <end position="396"/>
    </location>
</feature>
<evidence type="ECO:0000256" key="4">
    <source>
        <dbReference type="ARBA" id="ARBA00022692"/>
    </source>
</evidence>
<feature type="transmembrane region" description="Helical" evidence="7">
    <location>
        <begin position="7"/>
        <end position="25"/>
    </location>
</feature>
<dbReference type="InterPro" id="IPR020846">
    <property type="entry name" value="MFS_dom"/>
</dbReference>
<feature type="transmembrane region" description="Helical" evidence="7">
    <location>
        <begin position="281"/>
        <end position="299"/>
    </location>
</feature>
<feature type="transmembrane region" description="Helical" evidence="7">
    <location>
        <begin position="334"/>
        <end position="353"/>
    </location>
</feature>
<keyword evidence="3" id="KW-1003">Cell membrane</keyword>
<comment type="subcellular location">
    <subcellularLocation>
        <location evidence="1">Cell membrane</location>
        <topology evidence="1">Multi-pass membrane protein</topology>
    </subcellularLocation>
</comment>
<evidence type="ECO:0000259" key="8">
    <source>
        <dbReference type="PROSITE" id="PS50850"/>
    </source>
</evidence>
<evidence type="ECO:0000256" key="5">
    <source>
        <dbReference type="ARBA" id="ARBA00022989"/>
    </source>
</evidence>
<organism evidence="9 10">
    <name type="scientific">Candidatus Scatomonas pullistercoris</name>
    <dbReference type="NCBI Taxonomy" id="2840920"/>
    <lineage>
        <taxon>Bacteria</taxon>
        <taxon>Bacillati</taxon>
        <taxon>Bacillota</taxon>
        <taxon>Clostridia</taxon>
        <taxon>Lachnospirales</taxon>
        <taxon>Lachnospiraceae</taxon>
        <taxon>Lachnospiraceae incertae sedis</taxon>
        <taxon>Candidatus Scatomonas</taxon>
    </lineage>
</organism>
<evidence type="ECO:0000256" key="3">
    <source>
        <dbReference type="ARBA" id="ARBA00022475"/>
    </source>
</evidence>
<protein>
    <submittedName>
        <fullName evidence="9">MFS transporter</fullName>
    </submittedName>
</protein>
<accession>A0A9D1TB54</accession>
<dbReference type="GO" id="GO:0022857">
    <property type="term" value="F:transmembrane transporter activity"/>
    <property type="evidence" value="ECO:0007669"/>
    <property type="project" value="InterPro"/>
</dbReference>
<proteinExistence type="predicted"/>
<feature type="transmembrane region" description="Helical" evidence="7">
    <location>
        <begin position="138"/>
        <end position="162"/>
    </location>
</feature>
<feature type="transmembrane region" description="Helical" evidence="7">
    <location>
        <begin position="168"/>
        <end position="188"/>
    </location>
</feature>
<feature type="transmembrane region" description="Helical" evidence="7">
    <location>
        <begin position="76"/>
        <end position="94"/>
    </location>
</feature>
<dbReference type="PROSITE" id="PS50850">
    <property type="entry name" value="MFS"/>
    <property type="match status" value="1"/>
</dbReference>
<dbReference type="SUPFAM" id="SSF103473">
    <property type="entry name" value="MFS general substrate transporter"/>
    <property type="match status" value="1"/>
</dbReference>
<keyword evidence="2" id="KW-0813">Transport</keyword>
<dbReference type="Gene3D" id="1.20.1250.20">
    <property type="entry name" value="MFS general substrate transporter like domains"/>
    <property type="match status" value="1"/>
</dbReference>
<feature type="transmembrane region" description="Helical" evidence="7">
    <location>
        <begin position="45"/>
        <end position="64"/>
    </location>
</feature>
<keyword evidence="4 7" id="KW-0812">Transmembrane</keyword>
<feature type="transmembrane region" description="Helical" evidence="7">
    <location>
        <begin position="305"/>
        <end position="327"/>
    </location>
</feature>
<evidence type="ECO:0000256" key="6">
    <source>
        <dbReference type="ARBA" id="ARBA00023136"/>
    </source>
</evidence>
<dbReference type="InterPro" id="IPR011701">
    <property type="entry name" value="MFS"/>
</dbReference>
<dbReference type="AlphaFoldDB" id="A0A9D1TB54"/>
<dbReference type="Pfam" id="PF07690">
    <property type="entry name" value="MFS_1"/>
    <property type="match status" value="1"/>
</dbReference>
<dbReference type="GO" id="GO:0005886">
    <property type="term" value="C:plasma membrane"/>
    <property type="evidence" value="ECO:0007669"/>
    <property type="project" value="UniProtKB-SubCell"/>
</dbReference>
<feature type="transmembrane region" description="Helical" evidence="7">
    <location>
        <begin position="216"/>
        <end position="233"/>
    </location>
</feature>
<feature type="transmembrane region" description="Helical" evidence="7">
    <location>
        <begin position="373"/>
        <end position="391"/>
    </location>
</feature>
<evidence type="ECO:0000256" key="7">
    <source>
        <dbReference type="SAM" id="Phobius"/>
    </source>
</evidence>
<evidence type="ECO:0000313" key="10">
    <source>
        <dbReference type="Proteomes" id="UP000824169"/>
    </source>
</evidence>
<keyword evidence="6 7" id="KW-0472">Membrane</keyword>
<evidence type="ECO:0000313" key="9">
    <source>
        <dbReference type="EMBL" id="HIV26110.1"/>
    </source>
</evidence>
<evidence type="ECO:0000256" key="2">
    <source>
        <dbReference type="ARBA" id="ARBA00022448"/>
    </source>
</evidence>
<keyword evidence="5 7" id="KW-1133">Transmembrane helix</keyword>
<feature type="transmembrane region" description="Helical" evidence="7">
    <location>
        <begin position="106"/>
        <end position="126"/>
    </location>
</feature>
<dbReference type="InterPro" id="IPR036259">
    <property type="entry name" value="MFS_trans_sf"/>
</dbReference>
<dbReference type="Proteomes" id="UP000824169">
    <property type="component" value="Unassembled WGS sequence"/>
</dbReference>
<sequence length="398" mass="43099">MKVSKAKLCLSITGIFILAFVSMYTSLYYPAVSDMYGIYGEQISAVNYFVSGASICTLIIMILVPFLEKLMGSKKLLLFGAILISAGGLLGLLTDNIILYNIANSLALGGYGITGTMTLSILMALITDPARRGLFNGLYQVIVAVSGSVLAVIGGVLTLQSWRSALSAAWWLCLILGIISTVILAFSIPKNIKTAEKEDDSLSQETGKQKIPWGKILPAFVAFLVLGTIYQYANLLLSVYVSENAIGNSAFIGTMQSLGTIGSAVMCFCFAFVYRKIGKRIILAPMAVITVFIFLMSTAPSQITVILASLLMGVAFGCSITFFYTICPEIAPHHVTLAVALIGIAANLPYSTYSYIYTFMSGIFDTMTASLKPMFLIMLVELVMTAFYFVLRKKAKRM</sequence>
<feature type="transmembrane region" description="Helical" evidence="7">
    <location>
        <begin position="253"/>
        <end position="274"/>
    </location>
</feature>
<dbReference type="PANTHER" id="PTHR23517">
    <property type="entry name" value="RESISTANCE PROTEIN MDTM, PUTATIVE-RELATED-RELATED"/>
    <property type="match status" value="1"/>
</dbReference>
<dbReference type="InterPro" id="IPR050171">
    <property type="entry name" value="MFS_Transporters"/>
</dbReference>
<dbReference type="EMBL" id="DVOO01000030">
    <property type="protein sequence ID" value="HIV26110.1"/>
    <property type="molecule type" value="Genomic_DNA"/>
</dbReference>
<comment type="caution">
    <text evidence="9">The sequence shown here is derived from an EMBL/GenBank/DDBJ whole genome shotgun (WGS) entry which is preliminary data.</text>
</comment>
<reference evidence="9" key="2">
    <citation type="journal article" date="2021" name="PeerJ">
        <title>Extensive microbial diversity within the chicken gut microbiome revealed by metagenomics and culture.</title>
        <authorList>
            <person name="Gilroy R."/>
            <person name="Ravi A."/>
            <person name="Getino M."/>
            <person name="Pursley I."/>
            <person name="Horton D.L."/>
            <person name="Alikhan N.F."/>
            <person name="Baker D."/>
            <person name="Gharbi K."/>
            <person name="Hall N."/>
            <person name="Watson M."/>
            <person name="Adriaenssens E.M."/>
            <person name="Foster-Nyarko E."/>
            <person name="Jarju S."/>
            <person name="Secka A."/>
            <person name="Antonio M."/>
            <person name="Oren A."/>
            <person name="Chaudhuri R.R."/>
            <person name="La Ragione R."/>
            <person name="Hildebrand F."/>
            <person name="Pallen M.J."/>
        </authorList>
    </citation>
    <scope>NUCLEOTIDE SEQUENCE</scope>
    <source>
        <strain evidence="9">CHK188-20938</strain>
    </source>
</reference>
<gene>
    <name evidence="9" type="ORF">IAB71_10105</name>
</gene>
<name>A0A9D1TB54_9FIRM</name>
<evidence type="ECO:0000256" key="1">
    <source>
        <dbReference type="ARBA" id="ARBA00004651"/>
    </source>
</evidence>
<reference evidence="9" key="1">
    <citation type="submission" date="2020-10" db="EMBL/GenBank/DDBJ databases">
        <authorList>
            <person name="Gilroy R."/>
        </authorList>
    </citation>
    <scope>NUCLEOTIDE SEQUENCE</scope>
    <source>
        <strain evidence="9">CHK188-20938</strain>
    </source>
</reference>